<feature type="transmembrane region" description="Helical" evidence="1">
    <location>
        <begin position="12"/>
        <end position="30"/>
    </location>
</feature>
<dbReference type="EMBL" id="FOLO01000028">
    <property type="protein sequence ID" value="SFD02551.1"/>
    <property type="molecule type" value="Genomic_DNA"/>
</dbReference>
<dbReference type="InterPro" id="IPR001763">
    <property type="entry name" value="Rhodanese-like_dom"/>
</dbReference>
<evidence type="ECO:0000259" key="2">
    <source>
        <dbReference type="PROSITE" id="PS50206"/>
    </source>
</evidence>
<dbReference type="OrthoDB" id="9808735at2"/>
<keyword evidence="4" id="KW-1185">Reference proteome</keyword>
<organism evidence="3 4">
    <name type="scientific">Pseudoalteromonas denitrificans DSM 6059</name>
    <dbReference type="NCBI Taxonomy" id="1123010"/>
    <lineage>
        <taxon>Bacteria</taxon>
        <taxon>Pseudomonadati</taxon>
        <taxon>Pseudomonadota</taxon>
        <taxon>Gammaproteobacteria</taxon>
        <taxon>Alteromonadales</taxon>
        <taxon>Pseudoalteromonadaceae</taxon>
        <taxon>Pseudoalteromonas</taxon>
    </lineage>
</organism>
<dbReference type="Gene3D" id="3.40.250.10">
    <property type="entry name" value="Rhodanese-like domain"/>
    <property type="match status" value="1"/>
</dbReference>
<dbReference type="SUPFAM" id="SSF52821">
    <property type="entry name" value="Rhodanese/Cell cycle control phosphatase"/>
    <property type="match status" value="1"/>
</dbReference>
<keyword evidence="1" id="KW-1133">Transmembrane helix</keyword>
<dbReference type="Pfam" id="PF00581">
    <property type="entry name" value="Rhodanese"/>
    <property type="match status" value="1"/>
</dbReference>
<dbReference type="CDD" id="cd00158">
    <property type="entry name" value="RHOD"/>
    <property type="match status" value="1"/>
</dbReference>
<keyword evidence="1" id="KW-0812">Transmembrane</keyword>
<accession>A0A1I1NXX8</accession>
<keyword evidence="1" id="KW-0472">Membrane</keyword>
<feature type="domain" description="Rhodanese" evidence="2">
    <location>
        <begin position="50"/>
        <end position="141"/>
    </location>
</feature>
<keyword evidence="3" id="KW-0808">Transferase</keyword>
<dbReference type="GO" id="GO:0016740">
    <property type="term" value="F:transferase activity"/>
    <property type="evidence" value="ECO:0007669"/>
    <property type="project" value="UniProtKB-KW"/>
</dbReference>
<dbReference type="PROSITE" id="PS50206">
    <property type="entry name" value="RHODANESE_3"/>
    <property type="match status" value="1"/>
</dbReference>
<sequence>MEQYIEFFTNHIGLGLIWLGLVVMIIMSWVKSKFSPVKQVNPQQLTFSVNRENAVVLDIRSQADFNKGHIANSIHLVSEKAKQKEFTTIEKHKNDPIIVVCVTGMTASGVADNLFKAGFTQVSILSGGIGAWQSAGLPMTSGK</sequence>
<reference evidence="3 4" key="1">
    <citation type="submission" date="2016-10" db="EMBL/GenBank/DDBJ databases">
        <authorList>
            <person name="de Groot N.N."/>
        </authorList>
    </citation>
    <scope>NUCLEOTIDE SEQUENCE [LARGE SCALE GENOMIC DNA]</scope>
    <source>
        <strain evidence="3 4">DSM 6059</strain>
    </source>
</reference>
<dbReference type="InterPro" id="IPR050229">
    <property type="entry name" value="GlpE_sulfurtransferase"/>
</dbReference>
<dbReference type="AlphaFoldDB" id="A0A1I1NXX8"/>
<name>A0A1I1NXX8_9GAMM</name>
<dbReference type="InterPro" id="IPR036873">
    <property type="entry name" value="Rhodanese-like_dom_sf"/>
</dbReference>
<evidence type="ECO:0000313" key="3">
    <source>
        <dbReference type="EMBL" id="SFD02551.1"/>
    </source>
</evidence>
<dbReference type="PANTHER" id="PTHR43031:SF18">
    <property type="entry name" value="RHODANESE-RELATED SULFURTRANSFERASES"/>
    <property type="match status" value="1"/>
</dbReference>
<evidence type="ECO:0000313" key="4">
    <source>
        <dbReference type="Proteomes" id="UP000198862"/>
    </source>
</evidence>
<dbReference type="STRING" id="1123010.SAMN02745724_03234"/>
<gene>
    <name evidence="3" type="ORF">SAMN02745724_03234</name>
</gene>
<dbReference type="SMART" id="SM00450">
    <property type="entry name" value="RHOD"/>
    <property type="match status" value="1"/>
</dbReference>
<evidence type="ECO:0000256" key="1">
    <source>
        <dbReference type="SAM" id="Phobius"/>
    </source>
</evidence>
<proteinExistence type="predicted"/>
<protein>
    <submittedName>
        <fullName evidence="3">Rhodanese-related sulfurtransferase</fullName>
    </submittedName>
</protein>
<dbReference type="RefSeq" id="WP_091986572.1">
    <property type="nucleotide sequence ID" value="NZ_FOLO01000028.1"/>
</dbReference>
<dbReference type="PANTHER" id="PTHR43031">
    <property type="entry name" value="FAD-DEPENDENT OXIDOREDUCTASE"/>
    <property type="match status" value="1"/>
</dbReference>
<dbReference type="Proteomes" id="UP000198862">
    <property type="component" value="Unassembled WGS sequence"/>
</dbReference>